<evidence type="ECO:0000313" key="11">
    <source>
        <dbReference type="Proteomes" id="UP000184291"/>
    </source>
</evidence>
<dbReference type="InterPro" id="IPR036156">
    <property type="entry name" value="Beta-gal/glucu_dom_sf"/>
</dbReference>
<dbReference type="Pfam" id="PF02836">
    <property type="entry name" value="Glyco_hydro_2_C"/>
    <property type="match status" value="1"/>
</dbReference>
<dbReference type="SUPFAM" id="SSF74650">
    <property type="entry name" value="Galactose mutarotase-like"/>
    <property type="match status" value="1"/>
</dbReference>
<sequence>MPNTSATTAGASGAQSDAVSDSRPDGAPRGPLPGPNPAQSRQSSSTREPSYEWLLPTAPGPGRGRHLPPRAWVAPENTSAPSLSLNGTWAFRLHPQAHPEGLDECGEPIAPVFDTADASLGPWGEIDLPAHWVLTGDGRRGLPWYTNVQYPIPVDPPYVPDENPTADHVRTFTLPTDWPLDQAGARQVLRLDGVESFASVWVNGTWIGTTQGSRLPSELDVTGLLRVGENTVAVRVSQWSPGTYVEDQDQWWLPGIFRDITLLQRPAGRIDDVFARTDYDPATGAGALEVDLDAPAAAFPVRVELPELGLSAELAGPGTARLAAPAVEPWSAEVPRLYELVVTAREETVRLRTGFRRLEVVDGQVRVNGTRLIIAGVNRHEVNAHRGRVFDADWARADLAAMKAHNVNAIRTSHYPPHPRLLDLADEIGLWVMDECDLETHGFEAHGWRGNPTEDPAWRDALVDRARRMVERDKNHPAILFWSLGNESGTGRNLAAMSQWIKHRDPGRLIHYEADFAGAYTDVHSRMYPTLEEVEAVVGRGAEATAVDGAAATTPVSTPVAVAGHAAARLTPAQNAHVRTLPFIMCEYLHAMGTGPGGIEDYTAQVEPDPRHLGGFVWEWRDHALVDPRPEAAGALRYGGDFGESVHDGNFVCDGLVSADTTPSAGTTAWANAVAPVLATWVGDAASPCRGNGTVRVRNRFHTRTTAGLTLAWQVTLEASTADGDTATAGTDPAAAAGAATSPGITRLGAADSGEYPLPELAAGEESLLDVPGLADAVARARAAGRAVHVLTAVLDPLIPGLADAGPRQINPADGAPLLPQVACADASGRRVMSTREVAAAAPWVMPTPTGPALGNAPAGGHAEAASAPGRETATHGEAPVRVRGGIQLGPARLDERGRIVDLGGIGVVGPLTTIWRAPTDNDEGHGPIDYWHVPPSRANLGAGAGRPGPSAADRWREARLHLMSERHVATAVTGDAVVVRTHCGAPEMAWALETTTTLTAEAGGLRLRTEIIPTGDLPAVLPRLGVRLGLPAGLTRAVWAGTGPAPAYADLSGAMRHGVFTGDVPALWQQPVRPQEGGTRPGLRRLHLDGDAGRLSVVIPPAVPAAFSLSPWSLENLTAAEHVEELRPDTRLWLHLDALHHGIGTRSCGPDVRPEAAAAPRPVVVEAWLGVQPA</sequence>
<keyword evidence="5" id="KW-0378">Hydrolase</keyword>
<feature type="region of interest" description="Disordered" evidence="8">
    <location>
        <begin position="855"/>
        <end position="879"/>
    </location>
</feature>
<gene>
    <name evidence="10" type="ORF">ACGLYG10_0273</name>
</gene>
<dbReference type="PRINTS" id="PR00132">
    <property type="entry name" value="GLHYDRLASE2"/>
</dbReference>
<dbReference type="InterPro" id="IPR004199">
    <property type="entry name" value="B-gal_small/dom_5"/>
</dbReference>
<dbReference type="InterPro" id="IPR008979">
    <property type="entry name" value="Galactose-bd-like_sf"/>
</dbReference>
<reference evidence="11" key="1">
    <citation type="submission" date="2016-09" db="EMBL/GenBank/DDBJ databases">
        <authorList>
            <person name="Strepis N."/>
        </authorList>
    </citation>
    <scope>NUCLEOTIDE SEQUENCE [LARGE SCALE GENOMIC DNA]</scope>
</reference>
<dbReference type="GO" id="GO:0030246">
    <property type="term" value="F:carbohydrate binding"/>
    <property type="evidence" value="ECO:0007669"/>
    <property type="project" value="InterPro"/>
</dbReference>
<evidence type="ECO:0000256" key="1">
    <source>
        <dbReference type="ARBA" id="ARBA00001412"/>
    </source>
</evidence>
<dbReference type="InterPro" id="IPR006103">
    <property type="entry name" value="Glyco_hydro_2_cat"/>
</dbReference>
<dbReference type="STRING" id="1892869.ACGLYG10_0273"/>
<feature type="domain" description="Beta galactosidase small chain/" evidence="9">
    <location>
        <begin position="888"/>
        <end position="1171"/>
    </location>
</feature>
<accession>A0A1M4RVR5</accession>
<dbReference type="InterPro" id="IPR050347">
    <property type="entry name" value="Bact_Beta-galactosidase"/>
</dbReference>
<dbReference type="Pfam" id="PF02929">
    <property type="entry name" value="Bgal_small_N"/>
    <property type="match status" value="1"/>
</dbReference>
<dbReference type="GO" id="GO:0009341">
    <property type="term" value="C:beta-galactosidase complex"/>
    <property type="evidence" value="ECO:0007669"/>
    <property type="project" value="InterPro"/>
</dbReference>
<evidence type="ECO:0000256" key="6">
    <source>
        <dbReference type="ARBA" id="ARBA00023295"/>
    </source>
</evidence>
<dbReference type="InterPro" id="IPR013783">
    <property type="entry name" value="Ig-like_fold"/>
</dbReference>
<dbReference type="SUPFAM" id="SSF49303">
    <property type="entry name" value="beta-Galactosidase/glucuronidase domain"/>
    <property type="match status" value="1"/>
</dbReference>
<dbReference type="PROSITE" id="PS00608">
    <property type="entry name" value="GLYCOSYL_HYDROL_F2_2"/>
    <property type="match status" value="1"/>
</dbReference>
<dbReference type="Gene3D" id="2.70.98.10">
    <property type="match status" value="1"/>
</dbReference>
<organism evidence="10 11">
    <name type="scientific">Actinomyces glycerinitolerans</name>
    <dbReference type="NCBI Taxonomy" id="1892869"/>
    <lineage>
        <taxon>Bacteria</taxon>
        <taxon>Bacillati</taxon>
        <taxon>Actinomycetota</taxon>
        <taxon>Actinomycetes</taxon>
        <taxon>Actinomycetales</taxon>
        <taxon>Actinomycetaceae</taxon>
        <taxon>Actinomyces</taxon>
    </lineage>
</organism>
<evidence type="ECO:0000256" key="8">
    <source>
        <dbReference type="SAM" id="MobiDB-lite"/>
    </source>
</evidence>
<dbReference type="Proteomes" id="UP000184291">
    <property type="component" value="Unassembled WGS sequence"/>
</dbReference>
<evidence type="ECO:0000256" key="4">
    <source>
        <dbReference type="ARBA" id="ARBA00013303"/>
    </source>
</evidence>
<evidence type="ECO:0000259" key="9">
    <source>
        <dbReference type="SMART" id="SM01038"/>
    </source>
</evidence>
<proteinExistence type="inferred from homology"/>
<dbReference type="InterPro" id="IPR006104">
    <property type="entry name" value="Glyco_hydro_2_N"/>
</dbReference>
<feature type="compositionally biased region" description="Polar residues" evidence="8">
    <location>
        <begin position="37"/>
        <end position="48"/>
    </location>
</feature>
<name>A0A1M4RVR5_9ACTO</name>
<dbReference type="SUPFAM" id="SSF49785">
    <property type="entry name" value="Galactose-binding domain-like"/>
    <property type="match status" value="1"/>
</dbReference>
<comment type="similarity">
    <text evidence="2">Belongs to the glycosyl hydrolase 2 family.</text>
</comment>
<dbReference type="PANTHER" id="PTHR46323">
    <property type="entry name" value="BETA-GALACTOSIDASE"/>
    <property type="match status" value="1"/>
</dbReference>
<dbReference type="PANTHER" id="PTHR46323:SF2">
    <property type="entry name" value="BETA-GALACTOSIDASE"/>
    <property type="match status" value="1"/>
</dbReference>
<dbReference type="InterPro" id="IPR023232">
    <property type="entry name" value="Glyco_hydro_2_AS"/>
</dbReference>
<feature type="region of interest" description="Disordered" evidence="8">
    <location>
        <begin position="1"/>
        <end position="79"/>
    </location>
</feature>
<dbReference type="Gene3D" id="2.60.40.10">
    <property type="entry name" value="Immunoglobulins"/>
    <property type="match status" value="1"/>
</dbReference>
<evidence type="ECO:0000256" key="2">
    <source>
        <dbReference type="ARBA" id="ARBA00007401"/>
    </source>
</evidence>
<dbReference type="GO" id="GO:0005990">
    <property type="term" value="P:lactose catabolic process"/>
    <property type="evidence" value="ECO:0007669"/>
    <property type="project" value="TreeGrafter"/>
</dbReference>
<dbReference type="InterPro" id="IPR017853">
    <property type="entry name" value="GH"/>
</dbReference>
<dbReference type="InterPro" id="IPR014718">
    <property type="entry name" value="GH-type_carb-bd"/>
</dbReference>
<dbReference type="InterPro" id="IPR023230">
    <property type="entry name" value="Glyco_hydro_2_CS"/>
</dbReference>
<evidence type="ECO:0000313" key="10">
    <source>
        <dbReference type="EMBL" id="SHE24075.1"/>
    </source>
</evidence>
<dbReference type="AlphaFoldDB" id="A0A1M4RVR5"/>
<dbReference type="PROSITE" id="PS00719">
    <property type="entry name" value="GLYCOSYL_HYDROL_F2_1"/>
    <property type="match status" value="1"/>
</dbReference>
<evidence type="ECO:0000256" key="3">
    <source>
        <dbReference type="ARBA" id="ARBA00012756"/>
    </source>
</evidence>
<dbReference type="OrthoDB" id="9762066at2"/>
<dbReference type="GO" id="GO:0004565">
    <property type="term" value="F:beta-galactosidase activity"/>
    <property type="evidence" value="ECO:0007669"/>
    <property type="project" value="UniProtKB-EC"/>
</dbReference>
<dbReference type="Gene3D" id="3.20.20.80">
    <property type="entry name" value="Glycosidases"/>
    <property type="match status" value="1"/>
</dbReference>
<dbReference type="SUPFAM" id="SSF51445">
    <property type="entry name" value="(Trans)glycosidases"/>
    <property type="match status" value="1"/>
</dbReference>
<dbReference type="Gene3D" id="2.60.120.260">
    <property type="entry name" value="Galactose-binding domain-like"/>
    <property type="match status" value="1"/>
</dbReference>
<evidence type="ECO:0000256" key="5">
    <source>
        <dbReference type="ARBA" id="ARBA00022801"/>
    </source>
</evidence>
<dbReference type="InterPro" id="IPR006101">
    <property type="entry name" value="Glyco_hydro_2"/>
</dbReference>
<dbReference type="Pfam" id="PF02837">
    <property type="entry name" value="Glyco_hydro_2_N"/>
    <property type="match status" value="1"/>
</dbReference>
<evidence type="ECO:0000256" key="7">
    <source>
        <dbReference type="ARBA" id="ARBA00032230"/>
    </source>
</evidence>
<protein>
    <recommendedName>
        <fullName evidence="4">Beta-galactosidase</fullName>
        <ecNumber evidence="3">3.2.1.23</ecNumber>
    </recommendedName>
    <alternativeName>
        <fullName evidence="7">Lactase</fullName>
    </alternativeName>
</protein>
<dbReference type="InterPro" id="IPR011013">
    <property type="entry name" value="Gal_mutarotase_sf_dom"/>
</dbReference>
<dbReference type="EC" id="3.2.1.23" evidence="3"/>
<keyword evidence="11" id="KW-1185">Reference proteome</keyword>
<dbReference type="EMBL" id="FQTT01000001">
    <property type="protein sequence ID" value="SHE24075.1"/>
    <property type="molecule type" value="Genomic_DNA"/>
</dbReference>
<feature type="compositionally biased region" description="Low complexity" evidence="8">
    <location>
        <begin position="855"/>
        <end position="870"/>
    </location>
</feature>
<keyword evidence="6" id="KW-0326">Glycosidase</keyword>
<feature type="compositionally biased region" description="Low complexity" evidence="8">
    <location>
        <begin position="1"/>
        <end position="14"/>
    </location>
</feature>
<dbReference type="SMART" id="SM01038">
    <property type="entry name" value="Bgal_small_N"/>
    <property type="match status" value="1"/>
</dbReference>
<comment type="catalytic activity">
    <reaction evidence="1">
        <text>Hydrolysis of terminal non-reducing beta-D-galactose residues in beta-D-galactosides.</text>
        <dbReference type="EC" id="3.2.1.23"/>
    </reaction>
</comment>